<name>A0A381UNF4_9ZZZZ</name>
<proteinExistence type="predicted"/>
<evidence type="ECO:0000313" key="1">
    <source>
        <dbReference type="EMBL" id="SVA29504.1"/>
    </source>
</evidence>
<sequence>MSVVGADVDELSLAQQAATNKTRGEAAG</sequence>
<organism evidence="1">
    <name type="scientific">marine metagenome</name>
    <dbReference type="NCBI Taxonomy" id="408172"/>
    <lineage>
        <taxon>unclassified sequences</taxon>
        <taxon>metagenomes</taxon>
        <taxon>ecological metagenomes</taxon>
    </lineage>
</organism>
<gene>
    <name evidence="1" type="ORF">METZ01_LOCUS82358</name>
</gene>
<dbReference type="EMBL" id="UINC01006765">
    <property type="protein sequence ID" value="SVA29504.1"/>
    <property type="molecule type" value="Genomic_DNA"/>
</dbReference>
<accession>A0A381UNF4</accession>
<protein>
    <submittedName>
        <fullName evidence="1">Uncharacterized protein</fullName>
    </submittedName>
</protein>
<reference evidence="1" key="1">
    <citation type="submission" date="2018-05" db="EMBL/GenBank/DDBJ databases">
        <authorList>
            <person name="Lanie J.A."/>
            <person name="Ng W.-L."/>
            <person name="Kazmierczak K.M."/>
            <person name="Andrzejewski T.M."/>
            <person name="Davidsen T.M."/>
            <person name="Wayne K.J."/>
            <person name="Tettelin H."/>
            <person name="Glass J.I."/>
            <person name="Rusch D."/>
            <person name="Podicherti R."/>
            <person name="Tsui H.-C.T."/>
            <person name="Winkler M.E."/>
        </authorList>
    </citation>
    <scope>NUCLEOTIDE SEQUENCE</scope>
</reference>
<dbReference type="AlphaFoldDB" id="A0A381UNF4"/>